<dbReference type="AlphaFoldDB" id="A0A7I9ZY60"/>
<accession>A0A7I9ZY60</accession>
<dbReference type="RefSeq" id="WP_172503444.1">
    <property type="nucleotide sequence ID" value="NZ_BLLS01000001.1"/>
</dbReference>
<name>A0A7I9ZY60_9BACE</name>
<dbReference type="Proteomes" id="UP000491181">
    <property type="component" value="Unassembled WGS sequence"/>
</dbReference>
<sequence length="46" mass="5660">MKKYRVYDYYGHNVAVFFEEKDASDYCNWKNSYIGWKCYAYKLAID</sequence>
<dbReference type="EMBL" id="BLLS01000001">
    <property type="protein sequence ID" value="GFH84729.1"/>
    <property type="molecule type" value="Genomic_DNA"/>
</dbReference>
<gene>
    <name evidence="1" type="ORF">IMSAGC001_00124</name>
</gene>
<protein>
    <submittedName>
        <fullName evidence="1">Uncharacterized protein</fullName>
    </submittedName>
</protein>
<organism evidence="1 2">
    <name type="scientific">Bacteroides acidifaciens</name>
    <dbReference type="NCBI Taxonomy" id="85831"/>
    <lineage>
        <taxon>Bacteria</taxon>
        <taxon>Pseudomonadati</taxon>
        <taxon>Bacteroidota</taxon>
        <taxon>Bacteroidia</taxon>
        <taxon>Bacteroidales</taxon>
        <taxon>Bacteroidaceae</taxon>
        <taxon>Bacteroides</taxon>
    </lineage>
</organism>
<evidence type="ECO:0000313" key="1">
    <source>
        <dbReference type="EMBL" id="GFH84729.1"/>
    </source>
</evidence>
<proteinExistence type="predicted"/>
<reference evidence="1 2" key="1">
    <citation type="journal article" date="2020" name="Microbiome">
        <title>Single-cell genomics of uncultured bacteria reveals dietary fiber responders in the mouse gut microbiota.</title>
        <authorList>
            <person name="Chijiiwa R."/>
            <person name="Hosokawa M."/>
            <person name="Kogawa M."/>
            <person name="Nishikawa Y."/>
            <person name="Ide K."/>
            <person name="Sakanashi C."/>
            <person name="Takahashi K."/>
            <person name="Takeyama H."/>
        </authorList>
    </citation>
    <scope>NUCLEOTIDE SEQUENCE [LARGE SCALE GENOMIC DNA]</scope>
    <source>
        <strain evidence="1">IMSAGC_001</strain>
    </source>
</reference>
<evidence type="ECO:0000313" key="2">
    <source>
        <dbReference type="Proteomes" id="UP000491181"/>
    </source>
</evidence>
<comment type="caution">
    <text evidence="1">The sequence shown here is derived from an EMBL/GenBank/DDBJ whole genome shotgun (WGS) entry which is preliminary data.</text>
</comment>